<reference evidence="1" key="1">
    <citation type="journal article" date="2021" name="Nat. Commun.">
        <title>Genetic determinants of endophytism in the Arabidopsis root mycobiome.</title>
        <authorList>
            <person name="Mesny F."/>
            <person name="Miyauchi S."/>
            <person name="Thiergart T."/>
            <person name="Pickel B."/>
            <person name="Atanasova L."/>
            <person name="Karlsson M."/>
            <person name="Huettel B."/>
            <person name="Barry K.W."/>
            <person name="Haridas S."/>
            <person name="Chen C."/>
            <person name="Bauer D."/>
            <person name="Andreopoulos W."/>
            <person name="Pangilinan J."/>
            <person name="LaButti K."/>
            <person name="Riley R."/>
            <person name="Lipzen A."/>
            <person name="Clum A."/>
            <person name="Drula E."/>
            <person name="Henrissat B."/>
            <person name="Kohler A."/>
            <person name="Grigoriev I.V."/>
            <person name="Martin F.M."/>
            <person name="Hacquard S."/>
        </authorList>
    </citation>
    <scope>NUCLEOTIDE SEQUENCE</scope>
    <source>
        <strain evidence="1">FSSC 5 MPI-SDFR-AT-0091</strain>
    </source>
</reference>
<dbReference type="InterPro" id="IPR032710">
    <property type="entry name" value="NTF2-like_dom_sf"/>
</dbReference>
<organism evidence="1 2">
    <name type="scientific">Fusarium solani</name>
    <name type="common">Filamentous fungus</name>
    <dbReference type="NCBI Taxonomy" id="169388"/>
    <lineage>
        <taxon>Eukaryota</taxon>
        <taxon>Fungi</taxon>
        <taxon>Dikarya</taxon>
        <taxon>Ascomycota</taxon>
        <taxon>Pezizomycotina</taxon>
        <taxon>Sordariomycetes</taxon>
        <taxon>Hypocreomycetidae</taxon>
        <taxon>Hypocreales</taxon>
        <taxon>Nectriaceae</taxon>
        <taxon>Fusarium</taxon>
        <taxon>Fusarium solani species complex</taxon>
    </lineage>
</organism>
<dbReference type="Proteomes" id="UP000736672">
    <property type="component" value="Unassembled WGS sequence"/>
</dbReference>
<protein>
    <recommendedName>
        <fullName evidence="3">SnoaL-like domain-containing protein</fullName>
    </recommendedName>
</protein>
<proteinExistence type="predicted"/>
<dbReference type="SUPFAM" id="SSF54427">
    <property type="entry name" value="NTF2-like"/>
    <property type="match status" value="1"/>
</dbReference>
<name>A0A9P9HEF9_FUSSL</name>
<accession>A0A9P9HEF9</accession>
<keyword evidence="2" id="KW-1185">Reference proteome</keyword>
<comment type="caution">
    <text evidence="1">The sequence shown here is derived from an EMBL/GenBank/DDBJ whole genome shotgun (WGS) entry which is preliminary data.</text>
</comment>
<dbReference type="PANTHER" id="PTHR39401">
    <property type="entry name" value="SNOAL-LIKE DOMAIN-CONTAINING PROTEIN"/>
    <property type="match status" value="1"/>
</dbReference>
<gene>
    <name evidence="1" type="ORF">B0J15DRAFT_549484</name>
</gene>
<evidence type="ECO:0000313" key="1">
    <source>
        <dbReference type="EMBL" id="KAH7254934.1"/>
    </source>
</evidence>
<dbReference type="EMBL" id="JAGTJS010000010">
    <property type="protein sequence ID" value="KAH7254934.1"/>
    <property type="molecule type" value="Genomic_DNA"/>
</dbReference>
<dbReference type="PANTHER" id="PTHR39401:SF1">
    <property type="entry name" value="SNOAL-LIKE DOMAIN-CONTAINING PROTEIN"/>
    <property type="match status" value="1"/>
</dbReference>
<dbReference type="AlphaFoldDB" id="A0A9P9HEF9"/>
<dbReference type="OrthoDB" id="3468019at2759"/>
<evidence type="ECO:0008006" key="3">
    <source>
        <dbReference type="Google" id="ProtNLM"/>
    </source>
</evidence>
<evidence type="ECO:0000313" key="2">
    <source>
        <dbReference type="Proteomes" id="UP000736672"/>
    </source>
</evidence>
<sequence length="148" mass="16884">MSNPEYAVQAASLALSSDIVRFFEEFYIITDNPAEQENYVDQYTPDAVFIRSGTEPTRGAAEIRAWREHAFDYMKSCKHIPHKIFSLSLDLNEVMLYGCVTIDYLNTQISEGVYAVRAILEKGEDSKLRLAFYEVFMDVYELSKAGAL</sequence>
<dbReference type="Gene3D" id="3.10.450.50">
    <property type="match status" value="1"/>
</dbReference>